<sequence>MALTTVAELRTTLGVGTLYSDSVLESVCDAADAVLLPMLWTNTTYNIAHSNTATTGTLYFEDLVEKVFYVGQTVVIAGNGSKHNGNKTLTGVGDYNITYNISGNNNTPAPEHPVQPFGTVSADTYVDWTLDQAVQNAALMIAVEIWQARTATLSGSNAIDFQPSPYRMSAQLLAKVRGLIAHALSPNSMVG</sequence>
<name>A0A6J7WWT9_9CAUD</name>
<evidence type="ECO:0000313" key="1">
    <source>
        <dbReference type="EMBL" id="CAB5222220.1"/>
    </source>
</evidence>
<protein>
    <recommendedName>
        <fullName evidence="2">Gp6 domain containing protein</fullName>
    </recommendedName>
</protein>
<gene>
    <name evidence="1" type="ORF">UFOVP360_27</name>
</gene>
<reference evidence="1" key="1">
    <citation type="submission" date="2020-05" db="EMBL/GenBank/DDBJ databases">
        <authorList>
            <person name="Chiriac C."/>
            <person name="Salcher M."/>
            <person name="Ghai R."/>
            <person name="Kavagutti S V."/>
        </authorList>
    </citation>
    <scope>NUCLEOTIDE SEQUENCE</scope>
</reference>
<organism evidence="1">
    <name type="scientific">uncultured Caudovirales phage</name>
    <dbReference type="NCBI Taxonomy" id="2100421"/>
    <lineage>
        <taxon>Viruses</taxon>
        <taxon>Duplodnaviria</taxon>
        <taxon>Heunggongvirae</taxon>
        <taxon>Uroviricota</taxon>
        <taxon>Caudoviricetes</taxon>
        <taxon>Peduoviridae</taxon>
        <taxon>Maltschvirus</taxon>
        <taxon>Maltschvirus maltsch</taxon>
    </lineage>
</organism>
<dbReference type="EMBL" id="LR798300">
    <property type="protein sequence ID" value="CAB5222220.1"/>
    <property type="molecule type" value="Genomic_DNA"/>
</dbReference>
<accession>A0A6J7WWT9</accession>
<proteinExistence type="predicted"/>
<evidence type="ECO:0008006" key="2">
    <source>
        <dbReference type="Google" id="ProtNLM"/>
    </source>
</evidence>